<keyword evidence="3" id="KW-0238">DNA-binding</keyword>
<dbReference type="SUPFAM" id="SSF47413">
    <property type="entry name" value="lambda repressor-like DNA-binding domains"/>
    <property type="match status" value="1"/>
</dbReference>
<gene>
    <name evidence="3" type="ORF">CLPUN_42060</name>
</gene>
<evidence type="ECO:0000313" key="3">
    <source>
        <dbReference type="EMBL" id="OOM73968.1"/>
    </source>
</evidence>
<dbReference type="InterPro" id="IPR010982">
    <property type="entry name" value="Lambda_DNA-bd_dom_sf"/>
</dbReference>
<evidence type="ECO:0000259" key="2">
    <source>
        <dbReference type="PROSITE" id="PS50943"/>
    </source>
</evidence>
<comment type="similarity">
    <text evidence="1">Belongs to the short-chain fatty acyl-CoA assimilation regulator (ScfR) family.</text>
</comment>
<dbReference type="EMBL" id="LZZM01000206">
    <property type="protein sequence ID" value="OOM73968.1"/>
    <property type="molecule type" value="Genomic_DNA"/>
</dbReference>
<dbReference type="PANTHER" id="PTHR43236:SF1">
    <property type="entry name" value="BLL7220 PROTEIN"/>
    <property type="match status" value="1"/>
</dbReference>
<dbReference type="CDD" id="cd00093">
    <property type="entry name" value="HTH_XRE"/>
    <property type="match status" value="1"/>
</dbReference>
<keyword evidence="4" id="KW-1185">Reference proteome</keyword>
<dbReference type="Pfam" id="PF01381">
    <property type="entry name" value="HTH_3"/>
    <property type="match status" value="1"/>
</dbReference>
<dbReference type="Gene3D" id="1.10.260.40">
    <property type="entry name" value="lambda repressor-like DNA-binding domains"/>
    <property type="match status" value="1"/>
</dbReference>
<dbReference type="STRING" id="29367.CLPUN_42060"/>
<dbReference type="OrthoDB" id="9816277at2"/>
<dbReference type="SMART" id="SM00530">
    <property type="entry name" value="HTH_XRE"/>
    <property type="match status" value="1"/>
</dbReference>
<organism evidence="3 4">
    <name type="scientific">Clostridium puniceum</name>
    <dbReference type="NCBI Taxonomy" id="29367"/>
    <lineage>
        <taxon>Bacteria</taxon>
        <taxon>Bacillati</taxon>
        <taxon>Bacillota</taxon>
        <taxon>Clostridia</taxon>
        <taxon>Eubacteriales</taxon>
        <taxon>Clostridiaceae</taxon>
        <taxon>Clostridium</taxon>
    </lineage>
</organism>
<protein>
    <submittedName>
        <fullName evidence="3">DNA-binding transcriptional repressor PuuR</fullName>
    </submittedName>
</protein>
<dbReference type="PROSITE" id="PS50943">
    <property type="entry name" value="HTH_CROC1"/>
    <property type="match status" value="1"/>
</dbReference>
<feature type="domain" description="HTH cro/C1-type" evidence="2">
    <location>
        <begin position="13"/>
        <end position="67"/>
    </location>
</feature>
<comment type="caution">
    <text evidence="3">The sequence shown here is derived from an EMBL/GenBank/DDBJ whole genome shotgun (WGS) entry which is preliminary data.</text>
</comment>
<sequence length="376" mass="44480">MSISERKVYGKRIKQGRVLRGFSQEQLGKKIGVTRQAISNCEKDSMSLNTVNLLKLSEVLDLPLSFFYKIPVESNSDKIIFFRSKDIPKKTKELLREEINIFDKEIVKYFEQFVKLPSIKLPDLSDILKGESYNYRKETIIDVCKEIRKHWGIGNKPIDNLAYLLQVNGFIISRQYINQDKTDAFSQKIDENNYIFISGNKECAVRSRFDLAHELGHLILHENIEIDDFEDKIIEKDADLFASEFLYPSEVFLEDIQDYSLGFERFIELKEKWKVSIQLLVRKCKDLKVISDEKYIYFQKRISFNNWRKNEPLDNRIVAEKPRLFEDVIELLIEKNVLTKKDILINIDLDKKDIIKYCNLEENFFDDTFCDVIKIY</sequence>
<name>A0A1S8T8F0_9CLOT</name>
<dbReference type="InterPro" id="IPR052345">
    <property type="entry name" value="Rad_response_metalloprotease"/>
</dbReference>
<dbReference type="Proteomes" id="UP000190890">
    <property type="component" value="Unassembled WGS sequence"/>
</dbReference>
<dbReference type="Pfam" id="PF06114">
    <property type="entry name" value="Peptidase_M78"/>
    <property type="match status" value="1"/>
</dbReference>
<dbReference type="PANTHER" id="PTHR43236">
    <property type="entry name" value="ANTITOXIN HIGA1"/>
    <property type="match status" value="1"/>
</dbReference>
<reference evidence="3 4" key="1">
    <citation type="submission" date="2016-05" db="EMBL/GenBank/DDBJ databases">
        <title>Microbial solvent formation.</title>
        <authorList>
            <person name="Poehlein A."/>
            <person name="Montoya Solano J.D."/>
            <person name="Flitsch S."/>
            <person name="Krabben P."/>
            <person name="Duerre P."/>
            <person name="Daniel R."/>
        </authorList>
    </citation>
    <scope>NUCLEOTIDE SEQUENCE [LARGE SCALE GENOMIC DNA]</scope>
    <source>
        <strain evidence="3 4">DSM 2619</strain>
    </source>
</reference>
<proteinExistence type="inferred from homology"/>
<evidence type="ECO:0000313" key="4">
    <source>
        <dbReference type="Proteomes" id="UP000190890"/>
    </source>
</evidence>
<dbReference type="Gene3D" id="1.10.10.2910">
    <property type="match status" value="1"/>
</dbReference>
<dbReference type="InterPro" id="IPR001387">
    <property type="entry name" value="Cro/C1-type_HTH"/>
</dbReference>
<dbReference type="RefSeq" id="WP_158078811.1">
    <property type="nucleotide sequence ID" value="NZ_LZZM01000206.1"/>
</dbReference>
<evidence type="ECO:0000256" key="1">
    <source>
        <dbReference type="ARBA" id="ARBA00007227"/>
    </source>
</evidence>
<dbReference type="InterPro" id="IPR010359">
    <property type="entry name" value="IrrE_HExxH"/>
</dbReference>
<dbReference type="AlphaFoldDB" id="A0A1S8T8F0"/>
<dbReference type="GO" id="GO:0003677">
    <property type="term" value="F:DNA binding"/>
    <property type="evidence" value="ECO:0007669"/>
    <property type="project" value="UniProtKB-KW"/>
</dbReference>
<accession>A0A1S8T8F0</accession>